<keyword evidence="7" id="KW-1185">Reference proteome</keyword>
<dbReference type="PROSITE" id="PS00622">
    <property type="entry name" value="HTH_LUXR_1"/>
    <property type="match status" value="1"/>
</dbReference>
<name>A0ABS2MPT1_9FIRM</name>
<dbReference type="PANTHER" id="PTHR44688">
    <property type="entry name" value="DNA-BINDING TRANSCRIPTIONAL ACTIVATOR DEVR_DOSR"/>
    <property type="match status" value="1"/>
</dbReference>
<dbReference type="PANTHER" id="PTHR44688:SF16">
    <property type="entry name" value="DNA-BINDING TRANSCRIPTIONAL ACTIVATOR DEVR_DOSR"/>
    <property type="match status" value="1"/>
</dbReference>
<feature type="domain" description="HTH luxR-type" evidence="5">
    <location>
        <begin position="375"/>
        <end position="437"/>
    </location>
</feature>
<keyword evidence="1" id="KW-0805">Transcription regulation</keyword>
<evidence type="ECO:0000313" key="7">
    <source>
        <dbReference type="Proteomes" id="UP000767854"/>
    </source>
</evidence>
<feature type="transmembrane region" description="Helical" evidence="4">
    <location>
        <begin position="253"/>
        <end position="271"/>
    </location>
</feature>
<dbReference type="SMART" id="SM00421">
    <property type="entry name" value="HTH_LUXR"/>
    <property type="match status" value="1"/>
</dbReference>
<accession>A0ABS2MPT1</accession>
<feature type="transmembrane region" description="Helical" evidence="4">
    <location>
        <begin position="155"/>
        <end position="175"/>
    </location>
</feature>
<dbReference type="CDD" id="cd06170">
    <property type="entry name" value="LuxR_C_like"/>
    <property type="match status" value="1"/>
</dbReference>
<gene>
    <name evidence="6" type="ORF">JOC49_000936</name>
</gene>
<keyword evidence="3" id="KW-0804">Transcription</keyword>
<evidence type="ECO:0000256" key="1">
    <source>
        <dbReference type="ARBA" id="ARBA00023015"/>
    </source>
</evidence>
<dbReference type="GO" id="GO:0003677">
    <property type="term" value="F:DNA binding"/>
    <property type="evidence" value="ECO:0007669"/>
    <property type="project" value="UniProtKB-KW"/>
</dbReference>
<sequence length="437" mass="49385">MSKRLLTVLIALTFFWAGSVYINQMYYLSDKISANAIDLISIQLNYSGQMIGAIIGLFMLRKDKTHLFIKRNLFLGLIISVVTTLGIFASTKVIYSVLLGFIMNSAYGFITAYLLSLVGQIGTVNTVGKIVGLGYGLGTLASYLFNAILGEWMSQYQLISFVFAGIILIEIFIVHKMNLDFTQTERPEKRAITRNEFFLMAFVLTFMAIISAIGGNYKSEAIFQTGIRLEYTRIYYAIGLIIAGLISDYSRHLGGWACIFALFYPFVGILINSNLSLASIAWPMSYFFLGFYTIYRTIKSIDLSMVSQKFIYFASLGFIVARFGEIMSELFFWIPSDQTLLNSILLILLMVPMLIGFTKLESYTIKNTNLISYDDKVKSFALTNREKEILECVLNGKSNSEIASSLFISENTVKFHVRNILKKTNCKGRNDVRDLFH</sequence>
<dbReference type="Proteomes" id="UP000767854">
    <property type="component" value="Unassembled WGS sequence"/>
</dbReference>
<dbReference type="RefSeq" id="WP_279381195.1">
    <property type="nucleotide sequence ID" value="NZ_JAFBDT010000005.1"/>
</dbReference>
<dbReference type="Gene3D" id="1.10.10.10">
    <property type="entry name" value="Winged helix-like DNA-binding domain superfamily/Winged helix DNA-binding domain"/>
    <property type="match status" value="1"/>
</dbReference>
<feature type="transmembrane region" description="Helical" evidence="4">
    <location>
        <begin position="229"/>
        <end position="246"/>
    </location>
</feature>
<keyword evidence="4" id="KW-0812">Transmembrane</keyword>
<keyword evidence="4" id="KW-0472">Membrane</keyword>
<dbReference type="InterPro" id="IPR000792">
    <property type="entry name" value="Tscrpt_reg_LuxR_C"/>
</dbReference>
<reference evidence="6 7" key="1">
    <citation type="submission" date="2021-01" db="EMBL/GenBank/DDBJ databases">
        <title>Genomic Encyclopedia of Type Strains, Phase IV (KMG-IV): sequencing the most valuable type-strain genomes for metagenomic binning, comparative biology and taxonomic classification.</title>
        <authorList>
            <person name="Goeker M."/>
        </authorList>
    </citation>
    <scope>NUCLEOTIDE SEQUENCE [LARGE SCALE GENOMIC DNA]</scope>
    <source>
        <strain evidence="6 7">DSM 24436</strain>
    </source>
</reference>
<feature type="transmembrane region" description="Helical" evidence="4">
    <location>
        <begin position="277"/>
        <end position="298"/>
    </location>
</feature>
<organism evidence="6 7">
    <name type="scientific">Fusibacter tunisiensis</name>
    <dbReference type="NCBI Taxonomy" id="1008308"/>
    <lineage>
        <taxon>Bacteria</taxon>
        <taxon>Bacillati</taxon>
        <taxon>Bacillota</taxon>
        <taxon>Clostridia</taxon>
        <taxon>Eubacteriales</taxon>
        <taxon>Eubacteriales Family XII. Incertae Sedis</taxon>
        <taxon>Fusibacter</taxon>
    </lineage>
</organism>
<evidence type="ECO:0000256" key="3">
    <source>
        <dbReference type="ARBA" id="ARBA00023163"/>
    </source>
</evidence>
<dbReference type="PRINTS" id="PR00038">
    <property type="entry name" value="HTHLUXR"/>
</dbReference>
<dbReference type="InterPro" id="IPR016032">
    <property type="entry name" value="Sig_transdc_resp-reg_C-effctor"/>
</dbReference>
<dbReference type="EMBL" id="JAFBDT010000005">
    <property type="protein sequence ID" value="MBM7561416.1"/>
    <property type="molecule type" value="Genomic_DNA"/>
</dbReference>
<comment type="caution">
    <text evidence="6">The sequence shown here is derived from an EMBL/GenBank/DDBJ whole genome shotgun (WGS) entry which is preliminary data.</text>
</comment>
<keyword evidence="2 6" id="KW-0238">DNA-binding</keyword>
<dbReference type="SUPFAM" id="SSF46894">
    <property type="entry name" value="C-terminal effector domain of the bipartite response regulators"/>
    <property type="match status" value="1"/>
</dbReference>
<evidence type="ECO:0000256" key="2">
    <source>
        <dbReference type="ARBA" id="ARBA00023125"/>
    </source>
</evidence>
<feature type="transmembrane region" description="Helical" evidence="4">
    <location>
        <begin position="95"/>
        <end position="118"/>
    </location>
</feature>
<proteinExistence type="predicted"/>
<dbReference type="InterPro" id="IPR036388">
    <property type="entry name" value="WH-like_DNA-bd_sf"/>
</dbReference>
<feature type="transmembrane region" description="Helical" evidence="4">
    <location>
        <begin position="340"/>
        <end position="357"/>
    </location>
</feature>
<dbReference type="Pfam" id="PF00196">
    <property type="entry name" value="GerE"/>
    <property type="match status" value="1"/>
</dbReference>
<dbReference type="PROSITE" id="PS50043">
    <property type="entry name" value="HTH_LUXR_2"/>
    <property type="match status" value="1"/>
</dbReference>
<protein>
    <submittedName>
        <fullName evidence="6">DNA-binding CsgD family transcriptional regulator/MFS family permease</fullName>
    </submittedName>
</protein>
<keyword evidence="4" id="KW-1133">Transmembrane helix</keyword>
<evidence type="ECO:0000259" key="5">
    <source>
        <dbReference type="PROSITE" id="PS50043"/>
    </source>
</evidence>
<evidence type="ECO:0000256" key="4">
    <source>
        <dbReference type="SAM" id="Phobius"/>
    </source>
</evidence>
<evidence type="ECO:0000313" key="6">
    <source>
        <dbReference type="EMBL" id="MBM7561416.1"/>
    </source>
</evidence>
<feature type="transmembrane region" description="Helical" evidence="4">
    <location>
        <begin position="196"/>
        <end position="217"/>
    </location>
</feature>
<feature type="transmembrane region" description="Helical" evidence="4">
    <location>
        <begin position="43"/>
        <end position="60"/>
    </location>
</feature>
<feature type="transmembrane region" description="Helical" evidence="4">
    <location>
        <begin position="130"/>
        <end position="149"/>
    </location>
</feature>
<feature type="transmembrane region" description="Helical" evidence="4">
    <location>
        <begin position="310"/>
        <end position="334"/>
    </location>
</feature>
<feature type="transmembrane region" description="Helical" evidence="4">
    <location>
        <begin position="72"/>
        <end position="89"/>
    </location>
</feature>